<sequence>MVSSGNRRSNAGGKMKNVMKAITDETNDDLTDNEIRPDIGDVFTQPSSDPTSTAIPREEGKPKHTPSSASAPEIDPELVALQLELHTARAENQKAILLKRNASVDRN</sequence>
<name>A0AAN8FXH3_PATCE</name>
<keyword evidence="3" id="KW-1185">Reference proteome</keyword>
<evidence type="ECO:0000256" key="1">
    <source>
        <dbReference type="SAM" id="MobiDB-lite"/>
    </source>
</evidence>
<comment type="caution">
    <text evidence="2">The sequence shown here is derived from an EMBL/GenBank/DDBJ whole genome shotgun (WGS) entry which is preliminary data.</text>
</comment>
<proteinExistence type="predicted"/>
<dbReference type="Proteomes" id="UP001347796">
    <property type="component" value="Unassembled WGS sequence"/>
</dbReference>
<dbReference type="EMBL" id="JAZGQO010000021">
    <property type="protein sequence ID" value="KAK6166122.1"/>
    <property type="molecule type" value="Genomic_DNA"/>
</dbReference>
<evidence type="ECO:0000313" key="2">
    <source>
        <dbReference type="EMBL" id="KAK6166122.1"/>
    </source>
</evidence>
<organism evidence="2 3">
    <name type="scientific">Patella caerulea</name>
    <name type="common">Rayed Mediterranean limpet</name>
    <dbReference type="NCBI Taxonomy" id="87958"/>
    <lineage>
        <taxon>Eukaryota</taxon>
        <taxon>Metazoa</taxon>
        <taxon>Spiralia</taxon>
        <taxon>Lophotrochozoa</taxon>
        <taxon>Mollusca</taxon>
        <taxon>Gastropoda</taxon>
        <taxon>Patellogastropoda</taxon>
        <taxon>Patelloidea</taxon>
        <taxon>Patellidae</taxon>
        <taxon>Patella</taxon>
    </lineage>
</organism>
<reference evidence="2 3" key="1">
    <citation type="submission" date="2024-01" db="EMBL/GenBank/DDBJ databases">
        <title>The genome of the rayed Mediterranean limpet Patella caerulea (Linnaeus, 1758).</title>
        <authorList>
            <person name="Anh-Thu Weber A."/>
            <person name="Halstead-Nussloch G."/>
        </authorList>
    </citation>
    <scope>NUCLEOTIDE SEQUENCE [LARGE SCALE GENOMIC DNA]</scope>
    <source>
        <strain evidence="2">AATW-2023a</strain>
        <tissue evidence="2">Whole specimen</tissue>
    </source>
</reference>
<protein>
    <submittedName>
        <fullName evidence="2">Uncharacterized protein</fullName>
    </submittedName>
</protein>
<accession>A0AAN8FXH3</accession>
<gene>
    <name evidence="2" type="ORF">SNE40_022887</name>
</gene>
<feature type="region of interest" description="Disordered" evidence="1">
    <location>
        <begin position="1"/>
        <end position="75"/>
    </location>
</feature>
<feature type="compositionally biased region" description="Polar residues" evidence="1">
    <location>
        <begin position="44"/>
        <end position="54"/>
    </location>
</feature>
<evidence type="ECO:0000313" key="3">
    <source>
        <dbReference type="Proteomes" id="UP001347796"/>
    </source>
</evidence>
<dbReference type="AlphaFoldDB" id="A0AAN8FXH3"/>